<feature type="active site" evidence="6">
    <location>
        <position position="514"/>
    </location>
</feature>
<comment type="similarity">
    <text evidence="1 6 7">Belongs to the glycosyl hydrolase 9 (cellulase E) family.</text>
</comment>
<keyword evidence="3 6" id="KW-0119">Carbohydrate metabolism</keyword>
<dbReference type="OrthoDB" id="9758662at2"/>
<feature type="signal peptide" evidence="7">
    <location>
        <begin position="1"/>
        <end position="21"/>
    </location>
</feature>
<dbReference type="Gene3D" id="1.50.10.10">
    <property type="match status" value="1"/>
</dbReference>
<dbReference type="EC" id="3.2.1.4" evidence="7"/>
<keyword evidence="5 6" id="KW-0624">Polysaccharide degradation</keyword>
<dbReference type="InterPro" id="IPR001701">
    <property type="entry name" value="Glyco_hydro_9"/>
</dbReference>
<keyword evidence="4 6" id="KW-0326">Glycosidase</keyword>
<gene>
    <name evidence="10" type="ORF">B5M42_16330</name>
</gene>
<evidence type="ECO:0000313" key="10">
    <source>
        <dbReference type="EMBL" id="TFE85963.1"/>
    </source>
</evidence>
<dbReference type="GO" id="GO:0030245">
    <property type="term" value="P:cellulose catabolic process"/>
    <property type="evidence" value="ECO:0007669"/>
    <property type="project" value="UniProtKB-KW"/>
</dbReference>
<dbReference type="InterPro" id="IPR008928">
    <property type="entry name" value="6-hairpin_glycosidase_sf"/>
</dbReference>
<keyword evidence="11" id="KW-1185">Reference proteome</keyword>
<evidence type="ECO:0000256" key="2">
    <source>
        <dbReference type="ARBA" id="ARBA00022801"/>
    </source>
</evidence>
<dbReference type="SUPFAM" id="SSF48208">
    <property type="entry name" value="Six-hairpin glycosidases"/>
    <property type="match status" value="1"/>
</dbReference>
<dbReference type="PROSITE" id="PS51257">
    <property type="entry name" value="PROKAR_LIPOPROTEIN"/>
    <property type="match status" value="1"/>
</dbReference>
<dbReference type="PANTHER" id="PTHR22298">
    <property type="entry name" value="ENDO-1,4-BETA-GLUCANASE"/>
    <property type="match status" value="1"/>
</dbReference>
<evidence type="ECO:0000256" key="6">
    <source>
        <dbReference type="PROSITE-ProRule" id="PRU10059"/>
    </source>
</evidence>
<comment type="catalytic activity">
    <reaction evidence="7">
        <text>Endohydrolysis of (1-&gt;4)-beta-D-glucosidic linkages in cellulose, lichenin and cereal beta-D-glucans.</text>
        <dbReference type="EC" id="3.2.1.4"/>
    </reaction>
</comment>
<protein>
    <recommendedName>
        <fullName evidence="7">Endoglucanase</fullName>
        <ecNumber evidence="7">3.2.1.4</ecNumber>
    </recommendedName>
</protein>
<keyword evidence="7" id="KW-0136">Cellulose degradation</keyword>
<evidence type="ECO:0000259" key="8">
    <source>
        <dbReference type="Pfam" id="PF00759"/>
    </source>
</evidence>
<reference evidence="10 11" key="1">
    <citation type="submission" date="2017-03" db="EMBL/GenBank/DDBJ databases">
        <title>Isolation of Levoglucosan Utilizing Bacteria.</title>
        <authorList>
            <person name="Arya A.S."/>
        </authorList>
    </citation>
    <scope>NUCLEOTIDE SEQUENCE [LARGE SCALE GENOMIC DNA]</scope>
    <source>
        <strain evidence="10 11">MEC069</strain>
    </source>
</reference>
<evidence type="ECO:0000256" key="5">
    <source>
        <dbReference type="ARBA" id="ARBA00023326"/>
    </source>
</evidence>
<dbReference type="GO" id="GO:0008810">
    <property type="term" value="F:cellulase activity"/>
    <property type="evidence" value="ECO:0007669"/>
    <property type="project" value="UniProtKB-EC"/>
</dbReference>
<keyword evidence="2 6" id="KW-0378">Hydrolase</keyword>
<sequence>MPGTSRWMTMSVLALALAALGGCEGSSGEPLPEPPAGSQVKVDQVGYLPNAAKLAVVSGELAEDGFRLVDQATGKTVLKGKLSKSAEDNASGDRVRTADFSKWTQPGTYVIKANSGGSSHPFAIGADVYRKLWTDNGRSFTLHRAGAAMDDPVSGLAHAAGHVQDQAAYMFTGDEFHPQDSQLDVSGGWYDAGDYGKYTPTAAVSTANLLLAYEWNPDKFAAGQWRIPEALVASGWAGSLPDVLQEAKVELDWLLKMQRPDGAVYLKVAGRQWPGYVKPEEDVSDRYVFGLSTYGTGQFAGVTALAARVYQPFNAAYAAELLAHAKLAQQYLLAHPEPQFQLAEGQDQGSGPYRKDTDQEERFWATAELLRTTGAADYAKQLQSSFAKLAGATPQDASWMNTMLWGQWALANSPQAEAGLREQAKAAIGAFGQQLLHTVQQDGYRAALRADEYGWGSNRALAAKAQALLMAAALQPDAALEEAAASQLHYLLGANALGRSFVTGAGAVPPLHPHSRIMASTGTYVPGVLVGGPNRDGGDAVVNTLMKNAAVPLPPAKVYADDVESFSTNEYAIDYSSALFFLLSHVQP</sequence>
<feature type="chain" id="PRO_5039741353" description="Endoglucanase" evidence="7">
    <location>
        <begin position="22"/>
        <end position="588"/>
    </location>
</feature>
<dbReference type="InterPro" id="IPR018221">
    <property type="entry name" value="Glyco_hydro_9_His_AS"/>
</dbReference>
<evidence type="ECO:0000256" key="4">
    <source>
        <dbReference type="ARBA" id="ARBA00023295"/>
    </source>
</evidence>
<evidence type="ECO:0000256" key="1">
    <source>
        <dbReference type="ARBA" id="ARBA00007072"/>
    </source>
</evidence>
<evidence type="ECO:0000313" key="11">
    <source>
        <dbReference type="Proteomes" id="UP000298246"/>
    </source>
</evidence>
<evidence type="ECO:0000256" key="7">
    <source>
        <dbReference type="RuleBase" id="RU361166"/>
    </source>
</evidence>
<dbReference type="InterPro" id="IPR014756">
    <property type="entry name" value="Ig_E-set"/>
</dbReference>
<feature type="domain" description="Glycoside hydrolase family 9" evidence="8">
    <location>
        <begin position="129"/>
        <end position="583"/>
    </location>
</feature>
<dbReference type="InterPro" id="IPR013783">
    <property type="entry name" value="Ig-like_fold"/>
</dbReference>
<dbReference type="CDD" id="cd02850">
    <property type="entry name" value="E_set_Cellulase_N"/>
    <property type="match status" value="1"/>
</dbReference>
<dbReference type="EMBL" id="MYFO01000022">
    <property type="protein sequence ID" value="TFE85963.1"/>
    <property type="molecule type" value="Genomic_DNA"/>
</dbReference>
<proteinExistence type="inferred from homology"/>
<feature type="domain" description="Cellulase Ig-like" evidence="9">
    <location>
        <begin position="37"/>
        <end position="117"/>
    </location>
</feature>
<dbReference type="InterPro" id="IPR004197">
    <property type="entry name" value="Cellulase_Ig-like"/>
</dbReference>
<dbReference type="PROSITE" id="PS00592">
    <property type="entry name" value="GH9_2"/>
    <property type="match status" value="1"/>
</dbReference>
<dbReference type="SUPFAM" id="SSF81296">
    <property type="entry name" value="E set domains"/>
    <property type="match status" value="1"/>
</dbReference>
<dbReference type="AlphaFoldDB" id="A0A4Y8Q017"/>
<dbReference type="Pfam" id="PF02927">
    <property type="entry name" value="CelD_N"/>
    <property type="match status" value="1"/>
</dbReference>
<comment type="caution">
    <text evidence="10">The sequence shown here is derived from an EMBL/GenBank/DDBJ whole genome shotgun (WGS) entry which is preliminary data.</text>
</comment>
<dbReference type="Gene3D" id="2.60.40.10">
    <property type="entry name" value="Immunoglobulins"/>
    <property type="match status" value="1"/>
</dbReference>
<evidence type="ECO:0000259" key="9">
    <source>
        <dbReference type="Pfam" id="PF02927"/>
    </source>
</evidence>
<dbReference type="Pfam" id="PF00759">
    <property type="entry name" value="Glyco_hydro_9"/>
    <property type="match status" value="1"/>
</dbReference>
<keyword evidence="7" id="KW-0732">Signal</keyword>
<dbReference type="Proteomes" id="UP000298246">
    <property type="component" value="Unassembled WGS sequence"/>
</dbReference>
<name>A0A4Y8Q017_9BACL</name>
<evidence type="ECO:0000256" key="3">
    <source>
        <dbReference type="ARBA" id="ARBA00023277"/>
    </source>
</evidence>
<organism evidence="10 11">
    <name type="scientific">Paenibacillus athensensis</name>
    <dbReference type="NCBI Taxonomy" id="1967502"/>
    <lineage>
        <taxon>Bacteria</taxon>
        <taxon>Bacillati</taxon>
        <taxon>Bacillota</taxon>
        <taxon>Bacilli</taxon>
        <taxon>Bacillales</taxon>
        <taxon>Paenibacillaceae</taxon>
        <taxon>Paenibacillus</taxon>
    </lineage>
</organism>
<accession>A0A4Y8Q017</accession>
<dbReference type="InterPro" id="IPR012341">
    <property type="entry name" value="6hp_glycosidase-like_sf"/>
</dbReference>